<dbReference type="OMA" id="GPKAFQK"/>
<keyword evidence="4" id="KW-0863">Zinc-finger</keyword>
<dbReference type="SMART" id="SM00355">
    <property type="entry name" value="ZnF_C2H2"/>
    <property type="match status" value="2"/>
</dbReference>
<dbReference type="Pfam" id="PF11931">
    <property type="entry name" value="SF3a60_Prp9_C"/>
    <property type="match status" value="1"/>
</dbReference>
<feature type="compositionally biased region" description="Low complexity" evidence="7">
    <location>
        <begin position="384"/>
        <end position="397"/>
    </location>
</feature>
<name>A3LZB0_PICST</name>
<comment type="subcellular location">
    <subcellularLocation>
        <location evidence="1">Nucleus</location>
    </subcellularLocation>
</comment>
<dbReference type="GO" id="GO:0005681">
    <property type="term" value="C:spliceosomal complex"/>
    <property type="evidence" value="ECO:0007669"/>
    <property type="project" value="InterPro"/>
</dbReference>
<accession>A3LZB0</accession>
<organism evidence="9 10">
    <name type="scientific">Scheffersomyces stipitis (strain ATCC 58785 / CBS 6054 / NBRC 10063 / NRRL Y-11545)</name>
    <name type="common">Yeast</name>
    <name type="synonym">Pichia stipitis</name>
    <dbReference type="NCBI Taxonomy" id="322104"/>
    <lineage>
        <taxon>Eukaryota</taxon>
        <taxon>Fungi</taxon>
        <taxon>Dikarya</taxon>
        <taxon>Ascomycota</taxon>
        <taxon>Saccharomycotina</taxon>
        <taxon>Pichiomycetes</taxon>
        <taxon>Debaryomycetaceae</taxon>
        <taxon>Scheffersomyces</taxon>
    </lineage>
</organism>
<comment type="similarity">
    <text evidence="2">Belongs to the SF3A3 family.</text>
</comment>
<keyword evidence="10" id="KW-1185">Reference proteome</keyword>
<feature type="region of interest" description="Disordered" evidence="7">
    <location>
        <begin position="383"/>
        <end position="405"/>
    </location>
</feature>
<dbReference type="RefSeq" id="XP_001386153.2">
    <property type="nucleotide sequence ID" value="XM_001386116.1"/>
</dbReference>
<dbReference type="InterPro" id="IPR024598">
    <property type="entry name" value="SF3a60/Prp9_C"/>
</dbReference>
<dbReference type="InterPro" id="IPR051421">
    <property type="entry name" value="RNA_Proc_DNA_Dmg_Regulator"/>
</dbReference>
<dbReference type="EMBL" id="CP000501">
    <property type="protein sequence ID" value="ABN68124.2"/>
    <property type="molecule type" value="Genomic_DNA"/>
</dbReference>
<dbReference type="InterPro" id="IPR031590">
    <property type="entry name" value="PRP9_N"/>
</dbReference>
<keyword evidence="3" id="KW-0479">Metal-binding</keyword>
<dbReference type="Proteomes" id="UP000002258">
    <property type="component" value="Chromosome 7"/>
</dbReference>
<protein>
    <recommendedName>
        <fullName evidence="8">Matrin-type domain-containing protein</fullName>
    </recommendedName>
</protein>
<dbReference type="InterPro" id="IPR013087">
    <property type="entry name" value="Znf_C2H2_type"/>
</dbReference>
<evidence type="ECO:0000256" key="7">
    <source>
        <dbReference type="SAM" id="MobiDB-lite"/>
    </source>
</evidence>
<evidence type="ECO:0000256" key="2">
    <source>
        <dbReference type="ARBA" id="ARBA00008776"/>
    </source>
</evidence>
<evidence type="ECO:0000256" key="1">
    <source>
        <dbReference type="ARBA" id="ARBA00004123"/>
    </source>
</evidence>
<evidence type="ECO:0000256" key="4">
    <source>
        <dbReference type="ARBA" id="ARBA00022771"/>
    </source>
</evidence>
<dbReference type="PROSITE" id="PS50171">
    <property type="entry name" value="ZF_MATRIN"/>
    <property type="match status" value="1"/>
</dbReference>
<reference evidence="9 10" key="1">
    <citation type="journal article" date="2007" name="Nat. Biotechnol.">
        <title>Genome sequence of the lignocellulose-bioconverting and xylose-fermenting yeast Pichia stipitis.</title>
        <authorList>
            <person name="Jeffries T.W."/>
            <person name="Grigoriev I.V."/>
            <person name="Grimwood J."/>
            <person name="Laplaza J.M."/>
            <person name="Aerts A."/>
            <person name="Salamov A."/>
            <person name="Schmutz J."/>
            <person name="Lindquist E."/>
            <person name="Dehal P."/>
            <person name="Shapiro H."/>
            <person name="Jin Y.S."/>
            <person name="Passoth V."/>
            <person name="Richardson P.M."/>
        </authorList>
    </citation>
    <scope>NUCLEOTIDE SEQUENCE [LARGE SCALE GENOMIC DNA]</scope>
    <source>
        <strain evidence="10">ATCC 58785 / CBS 6054 / NBRC 10063 / NRRL Y-11545</strain>
    </source>
</reference>
<dbReference type="KEGG" id="pic:PICST_33476"/>
<keyword evidence="5" id="KW-0862">Zinc</keyword>
<keyword evidence="6" id="KW-0539">Nucleus</keyword>
<dbReference type="InterPro" id="IPR036236">
    <property type="entry name" value="Znf_C2H2_sf"/>
</dbReference>
<dbReference type="InterPro" id="IPR000690">
    <property type="entry name" value="Matrin/U1-C_Znf_C2H2"/>
</dbReference>
<dbReference type="FunCoup" id="A3LZB0">
    <property type="interactions" value="1261"/>
</dbReference>
<dbReference type="InterPro" id="IPR022755">
    <property type="entry name" value="Znf_C2H2_jaz"/>
</dbReference>
<dbReference type="HOGENOM" id="CLU_027160_1_1_1"/>
<evidence type="ECO:0000256" key="3">
    <source>
        <dbReference type="ARBA" id="ARBA00022723"/>
    </source>
</evidence>
<evidence type="ECO:0000313" key="10">
    <source>
        <dbReference type="Proteomes" id="UP000002258"/>
    </source>
</evidence>
<gene>
    <name evidence="9" type="ORF">PICST_33476</name>
</gene>
<dbReference type="Gene3D" id="3.30.160.60">
    <property type="entry name" value="Classic Zinc Finger"/>
    <property type="match status" value="1"/>
</dbReference>
<dbReference type="PANTHER" id="PTHR12786:SF2">
    <property type="entry name" value="SPLICING FACTOR 3A SUBUNIT 3"/>
    <property type="match status" value="1"/>
</dbReference>
<dbReference type="PANTHER" id="PTHR12786">
    <property type="entry name" value="SPLICING FACTOR SF3A-RELATED"/>
    <property type="match status" value="1"/>
</dbReference>
<dbReference type="GO" id="GO:0003723">
    <property type="term" value="F:RNA binding"/>
    <property type="evidence" value="ECO:0007669"/>
    <property type="project" value="InterPro"/>
</dbReference>
<evidence type="ECO:0000313" key="9">
    <source>
        <dbReference type="EMBL" id="ABN68124.2"/>
    </source>
</evidence>
<dbReference type="GO" id="GO:0000398">
    <property type="term" value="P:mRNA splicing, via spliceosome"/>
    <property type="evidence" value="ECO:0007669"/>
    <property type="project" value="InterPro"/>
</dbReference>
<dbReference type="Pfam" id="PF16837">
    <property type="entry name" value="SF3A3"/>
    <property type="match status" value="1"/>
</dbReference>
<dbReference type="SMART" id="SM00451">
    <property type="entry name" value="ZnF_U1"/>
    <property type="match status" value="2"/>
</dbReference>
<proteinExistence type="inferred from homology"/>
<sequence length="530" mass="61299">MEMLQRNVARSILEELDVIELESSRRFRKDPLLYPQNENKEKLQIVRTKRPQKEVKLQQHELAVFQQKYKKHCNSLRNHTANDSDIIQSILGTLDDSKATFSNFDSALAQIQEKHNKTNNGEIEVAESIRNMYTMFSSILFSGEESVLLDDDIKRVRKEGKEKTKVKRKHIISITASHLDPDGIYSTEEVYGKYLDLTKFHEIYRNQTSSNVSYLEYLKVFDIFPYAESFRSSSIYLQYLRDLSEYLVDFVSRTEPLQNFNEVFESIKKSYSPKEEPATRDGVENESGEVYCSVCQKVFAKISVYQGHLNGKKHKKNAKELQTATPKESIISESDLQEHINTELGKFLSNYKEATIQNTERKSAMTERERLIENTTIVGDESDYTTVYDSSSDSGNDSSDEEENENLKHLPLGADGKPIPFWLYKLQGLHKTYNCEICGNVTYKGRVTFEKHFSAPKHQYGLKCLGITEQFVSYFKDIISINEAQDLWKRLKRDKRIKEGDIENAVEVEDAEGNVMSEKDYLDLKKQGLL</sequence>
<evidence type="ECO:0000256" key="5">
    <source>
        <dbReference type="ARBA" id="ARBA00022833"/>
    </source>
</evidence>
<dbReference type="SUPFAM" id="SSF57667">
    <property type="entry name" value="beta-beta-alpha zinc fingers"/>
    <property type="match status" value="1"/>
</dbReference>
<dbReference type="GO" id="GO:0008270">
    <property type="term" value="F:zinc ion binding"/>
    <property type="evidence" value="ECO:0007669"/>
    <property type="project" value="UniProtKB-KW"/>
</dbReference>
<evidence type="ECO:0000256" key="6">
    <source>
        <dbReference type="ARBA" id="ARBA00023242"/>
    </source>
</evidence>
<dbReference type="OrthoDB" id="2160351at2759"/>
<dbReference type="PROSITE" id="PS00028">
    <property type="entry name" value="ZINC_FINGER_C2H2_1"/>
    <property type="match status" value="1"/>
</dbReference>
<dbReference type="InterPro" id="IPR003604">
    <property type="entry name" value="Matrin/U1-like-C_Znf_C2H2"/>
</dbReference>
<dbReference type="AlphaFoldDB" id="A3LZB0"/>
<feature type="domain" description="Matrin-type" evidence="8">
    <location>
        <begin position="433"/>
        <end position="464"/>
    </location>
</feature>
<evidence type="ECO:0000259" key="8">
    <source>
        <dbReference type="PROSITE" id="PS50171"/>
    </source>
</evidence>
<dbReference type="Pfam" id="PF16958">
    <property type="entry name" value="PRP9_N"/>
    <property type="match status" value="1"/>
</dbReference>
<dbReference type="GeneID" id="4840790"/>
<dbReference type="Pfam" id="PF12171">
    <property type="entry name" value="zf-C2H2_jaz"/>
    <property type="match status" value="1"/>
</dbReference>
<dbReference type="STRING" id="322104.A3LZB0"/>
<dbReference type="eggNOG" id="KOG2636">
    <property type="taxonomic scope" value="Eukaryota"/>
</dbReference>
<dbReference type="InterPro" id="IPR031774">
    <property type="entry name" value="SF3A3_dom"/>
</dbReference>
<dbReference type="InParanoid" id="A3LZB0"/>